<dbReference type="SUPFAM" id="SSF55469">
    <property type="entry name" value="FMN-dependent nitroreductase-like"/>
    <property type="match status" value="1"/>
</dbReference>
<dbReference type="Proteomes" id="UP000553059">
    <property type="component" value="Unassembled WGS sequence"/>
</dbReference>
<name>A0A7C7D3E9_9FIRM</name>
<dbReference type="EMBL" id="DUTF01000021">
    <property type="protein sequence ID" value="HHY25313.1"/>
    <property type="molecule type" value="Genomic_DNA"/>
</dbReference>
<reference evidence="4 5" key="1">
    <citation type="journal article" date="2020" name="Biotechnol. Biofuels">
        <title>New insights from the biogas microbiome by comprehensive genome-resolved metagenomics of nearly 1600 species originating from multiple anaerobic digesters.</title>
        <authorList>
            <person name="Campanaro S."/>
            <person name="Treu L."/>
            <person name="Rodriguez-R L.M."/>
            <person name="Kovalovszki A."/>
            <person name="Ziels R.M."/>
            <person name="Maus I."/>
            <person name="Zhu X."/>
            <person name="Kougias P.G."/>
            <person name="Basile A."/>
            <person name="Luo G."/>
            <person name="Schluter A."/>
            <person name="Konstantinidis K.T."/>
            <person name="Angelidaki I."/>
        </authorList>
    </citation>
    <scope>NUCLEOTIDE SEQUENCE [LARGE SCALE GENOMIC DNA]</scope>
    <source>
        <strain evidence="4">AS05jafATM_4</strain>
    </source>
</reference>
<dbReference type="InterPro" id="IPR000415">
    <property type="entry name" value="Nitroreductase-like"/>
</dbReference>
<evidence type="ECO:0000313" key="5">
    <source>
        <dbReference type="Proteomes" id="UP000553059"/>
    </source>
</evidence>
<evidence type="ECO:0000313" key="4">
    <source>
        <dbReference type="EMBL" id="HHY25313.1"/>
    </source>
</evidence>
<dbReference type="Gene3D" id="3.40.109.10">
    <property type="entry name" value="NADH Oxidase"/>
    <property type="match status" value="1"/>
</dbReference>
<evidence type="ECO:0000256" key="2">
    <source>
        <dbReference type="ARBA" id="ARBA00023002"/>
    </source>
</evidence>
<protein>
    <submittedName>
        <fullName evidence="4">Nitroreductase family protein</fullName>
    </submittedName>
</protein>
<dbReference type="PANTHER" id="PTHR43673:SF10">
    <property type="entry name" value="NADH DEHYDROGENASE_NAD(P)H NITROREDUCTASE XCC3605-RELATED"/>
    <property type="match status" value="1"/>
</dbReference>
<accession>A0A7C7D3E9</accession>
<dbReference type="PANTHER" id="PTHR43673">
    <property type="entry name" value="NAD(P)H NITROREDUCTASE YDGI-RELATED"/>
    <property type="match status" value="1"/>
</dbReference>
<keyword evidence="2" id="KW-0560">Oxidoreductase</keyword>
<evidence type="ECO:0000256" key="1">
    <source>
        <dbReference type="ARBA" id="ARBA00007118"/>
    </source>
</evidence>
<dbReference type="InterPro" id="IPR029479">
    <property type="entry name" value="Nitroreductase"/>
</dbReference>
<proteinExistence type="inferred from homology"/>
<sequence>MEFMDVINQRMSIRAFRDQEVEEQHLQQILWCGHQAPTAGNLQPWEFIVIKHQDMKEAIVQTTFVGGDEHNPQTQAWMLKAPVFIVICANVERTKARYGDEGVKRLIYLDISACVENMLLAAVDLDLASCYISGFREAELISSLQLPEGILPLAILPIGYPANIPEKRKKRDLHEIIHYEVYGKTTKE</sequence>
<feature type="domain" description="Nitroreductase" evidence="3">
    <location>
        <begin position="7"/>
        <end position="160"/>
    </location>
</feature>
<gene>
    <name evidence="4" type="ORF">GX523_00925</name>
</gene>
<dbReference type="AlphaFoldDB" id="A0A7C7D3E9"/>
<dbReference type="Pfam" id="PF00881">
    <property type="entry name" value="Nitroreductase"/>
    <property type="match status" value="1"/>
</dbReference>
<comment type="similarity">
    <text evidence="1">Belongs to the nitroreductase family.</text>
</comment>
<evidence type="ECO:0000259" key="3">
    <source>
        <dbReference type="Pfam" id="PF00881"/>
    </source>
</evidence>
<comment type="caution">
    <text evidence="4">The sequence shown here is derived from an EMBL/GenBank/DDBJ whole genome shotgun (WGS) entry which is preliminary data.</text>
</comment>
<organism evidence="4 5">
    <name type="scientific">Desulfitobacterium dehalogenans</name>
    <dbReference type="NCBI Taxonomy" id="36854"/>
    <lineage>
        <taxon>Bacteria</taxon>
        <taxon>Bacillati</taxon>
        <taxon>Bacillota</taxon>
        <taxon>Clostridia</taxon>
        <taxon>Eubacteriales</taxon>
        <taxon>Desulfitobacteriaceae</taxon>
        <taxon>Desulfitobacterium</taxon>
    </lineage>
</organism>
<dbReference type="GO" id="GO:0016491">
    <property type="term" value="F:oxidoreductase activity"/>
    <property type="evidence" value="ECO:0007669"/>
    <property type="project" value="UniProtKB-KW"/>
</dbReference>